<accession>A0A641S079</accession>
<proteinExistence type="predicted"/>
<protein>
    <submittedName>
        <fullName evidence="2">RagB/SusD family nutrient uptake outer membrane protein</fullName>
    </submittedName>
</protein>
<evidence type="ECO:0000313" key="2">
    <source>
        <dbReference type="EMBL" id="KAA4026503.1"/>
    </source>
</evidence>
<dbReference type="InterPro" id="IPR033985">
    <property type="entry name" value="SusD-like_N"/>
</dbReference>
<gene>
    <name evidence="2" type="ORF">F3D60_19500</name>
</gene>
<dbReference type="PROSITE" id="PS51257">
    <property type="entry name" value="PROKAR_LIPOPROTEIN"/>
    <property type="match status" value="1"/>
</dbReference>
<evidence type="ECO:0000259" key="1">
    <source>
        <dbReference type="Pfam" id="PF14322"/>
    </source>
</evidence>
<organism evidence="2">
    <name type="scientific">Bacteroides ovatus</name>
    <dbReference type="NCBI Taxonomy" id="28116"/>
    <lineage>
        <taxon>Bacteria</taxon>
        <taxon>Pseudomonadati</taxon>
        <taxon>Bacteroidota</taxon>
        <taxon>Bacteroidia</taxon>
        <taxon>Bacteroidales</taxon>
        <taxon>Bacteroidaceae</taxon>
        <taxon>Bacteroides</taxon>
    </lineage>
</organism>
<name>A0A641S079_BACOV</name>
<comment type="caution">
    <text evidence="2">The sequence shown here is derived from an EMBL/GenBank/DDBJ whole genome shotgun (WGS) entry which is preliminary data.</text>
</comment>
<dbReference type="Pfam" id="PF14322">
    <property type="entry name" value="SusD-like_3"/>
    <property type="match status" value="1"/>
</dbReference>
<dbReference type="EMBL" id="VWKO01000163">
    <property type="protein sequence ID" value="KAA4026503.1"/>
    <property type="molecule type" value="Genomic_DNA"/>
</dbReference>
<dbReference type="Gene3D" id="1.25.40.390">
    <property type="match status" value="2"/>
</dbReference>
<feature type="domain" description="SusD-like N-terminal" evidence="1">
    <location>
        <begin position="28"/>
        <end position="230"/>
    </location>
</feature>
<dbReference type="AlphaFoldDB" id="A0A641S079"/>
<reference evidence="2" key="1">
    <citation type="journal article" date="2019" name="Nat. Med.">
        <title>A library of human gut bacterial isolates paired with longitudinal multiomics data enables mechanistic microbiome research.</title>
        <authorList>
            <person name="Poyet M."/>
            <person name="Groussin M."/>
            <person name="Gibbons S.M."/>
            <person name="Avila-Pacheco J."/>
            <person name="Jiang X."/>
            <person name="Kearney S.M."/>
            <person name="Perrotta A.R."/>
            <person name="Berdy B."/>
            <person name="Zhao S."/>
            <person name="Lieberman T.D."/>
            <person name="Swanson P.K."/>
            <person name="Smith M."/>
            <person name="Roesemann S."/>
            <person name="Alexander J.E."/>
            <person name="Rich S.A."/>
            <person name="Livny J."/>
            <person name="Vlamakis H."/>
            <person name="Clish C."/>
            <person name="Bullock K."/>
            <person name="Deik A."/>
            <person name="Scott J."/>
            <person name="Pierce K.A."/>
            <person name="Xavier R.J."/>
            <person name="Alm E.J."/>
        </authorList>
    </citation>
    <scope>NUCLEOTIDE SEQUENCE</scope>
    <source>
        <strain evidence="2">BIOML-A147</strain>
    </source>
</reference>
<dbReference type="SUPFAM" id="SSF48452">
    <property type="entry name" value="TPR-like"/>
    <property type="match status" value="1"/>
</dbReference>
<sequence length="518" mass="58879">MDEDENKHILPVLLLTAASGLTTVSCNDFLDKTPDNRTELNTDQKIAKLLVSAYPDVSPNELFELYSDNSDDSGPTYGYYQLSEKECYNWEDTKEEYQDTPNSLWGGYYGAISAANMALKAIEEKGNPASLNPQRGEALVCRAYCHFMLATIFCNAYDTHASESLGIPYMEDVETTVSPRYERGTLEEVYRKVERDLLEGVELISDDGYSVPKYHFTRKAAYAFAARFYLYYMKPDFSNCDRVIDFATRVLGSNPDDLLRDWEALSNLSVNGNVQADAYIASSNEANLLISSTVSNWGALGSDYLVGPRYFHNQTLATSETCLSAGLWGSSDYLYLKPFSTTGFVASILRKSGLYDGGYLYYMPVLFSTDETLLCRAEAYALKKMYPQSAADITSWQRAYTRNKSALTPDQINAYYDKMNFYTPFTQQTPKKQLAPDFTIEEGMQENILHCILHIRRVTTLHEGMRWPDIKRYGIMIYRRNMATQRVTDEMPPNDLRRAIQIPRNVIVAGMQPNPRRN</sequence>
<dbReference type="InterPro" id="IPR011990">
    <property type="entry name" value="TPR-like_helical_dom_sf"/>
</dbReference>